<dbReference type="Gene3D" id="1.10.10.60">
    <property type="entry name" value="Homeodomain-like"/>
    <property type="match status" value="1"/>
</dbReference>
<evidence type="ECO:0000313" key="5">
    <source>
        <dbReference type="EMBL" id="TCP24012.1"/>
    </source>
</evidence>
<dbReference type="Proteomes" id="UP000294564">
    <property type="component" value="Unassembled WGS sequence"/>
</dbReference>
<dbReference type="InterPro" id="IPR018060">
    <property type="entry name" value="HTH_AraC"/>
</dbReference>
<dbReference type="InterPro" id="IPR009057">
    <property type="entry name" value="Homeodomain-like_sf"/>
</dbReference>
<comment type="caution">
    <text evidence="5">The sequence shown here is derived from an EMBL/GenBank/DDBJ whole genome shotgun (WGS) entry which is preliminary data.</text>
</comment>
<accession>A0A4R2NQQ4</accession>
<dbReference type="Pfam" id="PF12833">
    <property type="entry name" value="HTH_18"/>
    <property type="match status" value="1"/>
</dbReference>
<keyword evidence="1" id="KW-0805">Transcription regulation</keyword>
<feature type="domain" description="HTH araC/xylS-type" evidence="4">
    <location>
        <begin position="112"/>
        <end position="212"/>
    </location>
</feature>
<keyword evidence="3" id="KW-0804">Transcription</keyword>
<protein>
    <submittedName>
        <fullName evidence="5">Helix-turn-helix protein</fullName>
    </submittedName>
</protein>
<dbReference type="PANTHER" id="PTHR43280:SF28">
    <property type="entry name" value="HTH-TYPE TRANSCRIPTIONAL ACTIVATOR RHAS"/>
    <property type="match status" value="1"/>
</dbReference>
<dbReference type="RefSeq" id="WP_132795281.1">
    <property type="nucleotide sequence ID" value="NZ_SLXM01000007.1"/>
</dbReference>
<organism evidence="5 6">
    <name type="scientific">Tenacibaculum skagerrakense</name>
    <dbReference type="NCBI Taxonomy" id="186571"/>
    <lineage>
        <taxon>Bacteria</taxon>
        <taxon>Pseudomonadati</taxon>
        <taxon>Bacteroidota</taxon>
        <taxon>Flavobacteriia</taxon>
        <taxon>Flavobacteriales</taxon>
        <taxon>Flavobacteriaceae</taxon>
        <taxon>Tenacibaculum</taxon>
    </lineage>
</organism>
<sequence>MNLSLQNTDGLANSDMLSKLLREIESPLASIIEEFTKSENKEVKEVAKNQMIFTHSLEIKRIVDEVVKKANGTTYEDLVFFQVYNSNERVQSMCKEEVNTQKISKQDISWLQSMEQEVYKNIKHKDLNLYDLSFKLSVSERQLHRKIKNLVKLTPNKYIRILKLHKAKDLIDSYLYDTVSQISYAVGYYDTHYFSKLFNQQYGMYPKELLKSREL</sequence>
<dbReference type="PANTHER" id="PTHR43280">
    <property type="entry name" value="ARAC-FAMILY TRANSCRIPTIONAL REGULATOR"/>
    <property type="match status" value="1"/>
</dbReference>
<dbReference type="GO" id="GO:0003700">
    <property type="term" value="F:DNA-binding transcription factor activity"/>
    <property type="evidence" value="ECO:0007669"/>
    <property type="project" value="InterPro"/>
</dbReference>
<reference evidence="5 6" key="1">
    <citation type="submission" date="2019-03" db="EMBL/GenBank/DDBJ databases">
        <title>Genomic Encyclopedia of Type Strains, Phase IV (KMG-IV): sequencing the most valuable type-strain genomes for metagenomic binning, comparative biology and taxonomic classification.</title>
        <authorList>
            <person name="Goeker M."/>
        </authorList>
    </citation>
    <scope>NUCLEOTIDE SEQUENCE [LARGE SCALE GENOMIC DNA]</scope>
    <source>
        <strain evidence="5 6">DSM 14836</strain>
    </source>
</reference>
<evidence type="ECO:0000256" key="2">
    <source>
        <dbReference type="ARBA" id="ARBA00023125"/>
    </source>
</evidence>
<dbReference type="SMART" id="SM00342">
    <property type="entry name" value="HTH_ARAC"/>
    <property type="match status" value="1"/>
</dbReference>
<dbReference type="GO" id="GO:0043565">
    <property type="term" value="F:sequence-specific DNA binding"/>
    <property type="evidence" value="ECO:0007669"/>
    <property type="project" value="InterPro"/>
</dbReference>
<keyword evidence="2" id="KW-0238">DNA-binding</keyword>
<dbReference type="EMBL" id="SLXM01000007">
    <property type="protein sequence ID" value="TCP24012.1"/>
    <property type="molecule type" value="Genomic_DNA"/>
</dbReference>
<proteinExistence type="predicted"/>
<evidence type="ECO:0000313" key="6">
    <source>
        <dbReference type="Proteomes" id="UP000294564"/>
    </source>
</evidence>
<dbReference type="PROSITE" id="PS01124">
    <property type="entry name" value="HTH_ARAC_FAMILY_2"/>
    <property type="match status" value="1"/>
</dbReference>
<evidence type="ECO:0000259" key="4">
    <source>
        <dbReference type="PROSITE" id="PS01124"/>
    </source>
</evidence>
<dbReference type="AlphaFoldDB" id="A0A4R2NQQ4"/>
<name>A0A4R2NQQ4_9FLAO</name>
<dbReference type="SUPFAM" id="SSF46689">
    <property type="entry name" value="Homeodomain-like"/>
    <property type="match status" value="1"/>
</dbReference>
<evidence type="ECO:0000256" key="3">
    <source>
        <dbReference type="ARBA" id="ARBA00023163"/>
    </source>
</evidence>
<keyword evidence="6" id="KW-1185">Reference proteome</keyword>
<evidence type="ECO:0000256" key="1">
    <source>
        <dbReference type="ARBA" id="ARBA00023015"/>
    </source>
</evidence>
<gene>
    <name evidence="5" type="ORF">EV195_107178</name>
</gene>
<dbReference type="OrthoDB" id="9813413at2"/>